<evidence type="ECO:0000259" key="5">
    <source>
        <dbReference type="PROSITE" id="PS50110"/>
    </source>
</evidence>
<dbReference type="Pfam" id="PF00196">
    <property type="entry name" value="GerE"/>
    <property type="match status" value="1"/>
</dbReference>
<dbReference type="EMBL" id="QKRX01000009">
    <property type="protein sequence ID" value="RAU17506.1"/>
    <property type="molecule type" value="Genomic_DNA"/>
</dbReference>
<feature type="domain" description="HTH luxR-type" evidence="4">
    <location>
        <begin position="139"/>
        <end position="204"/>
    </location>
</feature>
<evidence type="ECO:0000256" key="1">
    <source>
        <dbReference type="ARBA" id="ARBA00022553"/>
    </source>
</evidence>
<dbReference type="PROSITE" id="PS50043">
    <property type="entry name" value="HTH_LUXR_2"/>
    <property type="match status" value="1"/>
</dbReference>
<evidence type="ECO:0000259" key="4">
    <source>
        <dbReference type="PROSITE" id="PS50043"/>
    </source>
</evidence>
<feature type="modified residue" description="4-aspartylphosphate" evidence="3">
    <location>
        <position position="53"/>
    </location>
</feature>
<dbReference type="InterPro" id="IPR011006">
    <property type="entry name" value="CheY-like_superfamily"/>
</dbReference>
<dbReference type="AlphaFoldDB" id="A0A364NK97"/>
<dbReference type="SUPFAM" id="SSF46894">
    <property type="entry name" value="C-terminal effector domain of the bipartite response regulators"/>
    <property type="match status" value="1"/>
</dbReference>
<dbReference type="CDD" id="cd06170">
    <property type="entry name" value="LuxR_C_like"/>
    <property type="match status" value="1"/>
</dbReference>
<dbReference type="SMART" id="SM00421">
    <property type="entry name" value="HTH_LUXR"/>
    <property type="match status" value="1"/>
</dbReference>
<dbReference type="RefSeq" id="WP_112159660.1">
    <property type="nucleotide sequence ID" value="NZ_QKRX01000009.1"/>
</dbReference>
<dbReference type="SMART" id="SM00448">
    <property type="entry name" value="REC"/>
    <property type="match status" value="1"/>
</dbReference>
<dbReference type="GO" id="GO:0006355">
    <property type="term" value="P:regulation of DNA-templated transcription"/>
    <property type="evidence" value="ECO:0007669"/>
    <property type="project" value="InterPro"/>
</dbReference>
<dbReference type="InterPro" id="IPR039420">
    <property type="entry name" value="WalR-like"/>
</dbReference>
<dbReference type="InterPro" id="IPR001789">
    <property type="entry name" value="Sig_transdc_resp-reg_receiver"/>
</dbReference>
<dbReference type="PROSITE" id="PS50110">
    <property type="entry name" value="RESPONSE_REGULATORY"/>
    <property type="match status" value="1"/>
</dbReference>
<accession>A0A364NK97</accession>
<dbReference type="Pfam" id="PF00072">
    <property type="entry name" value="Response_reg"/>
    <property type="match status" value="1"/>
</dbReference>
<evidence type="ECO:0000256" key="3">
    <source>
        <dbReference type="PROSITE-ProRule" id="PRU00169"/>
    </source>
</evidence>
<evidence type="ECO:0000313" key="6">
    <source>
        <dbReference type="EMBL" id="RAU17506.1"/>
    </source>
</evidence>
<protein>
    <submittedName>
        <fullName evidence="6">DNA-binding response regulator</fullName>
    </submittedName>
</protein>
<keyword evidence="7" id="KW-1185">Reference proteome</keyword>
<dbReference type="SUPFAM" id="SSF52172">
    <property type="entry name" value="CheY-like"/>
    <property type="match status" value="1"/>
</dbReference>
<dbReference type="Gene3D" id="3.40.50.2300">
    <property type="match status" value="1"/>
</dbReference>
<keyword evidence="1 3" id="KW-0597">Phosphoprotein</keyword>
<dbReference type="OrthoDB" id="9796655at2"/>
<dbReference type="GO" id="GO:0003677">
    <property type="term" value="F:DNA binding"/>
    <property type="evidence" value="ECO:0007669"/>
    <property type="project" value="UniProtKB-KW"/>
</dbReference>
<name>A0A364NK97_9GAMM</name>
<proteinExistence type="predicted"/>
<organism evidence="6 7">
    <name type="scientific">Nitrincola tibetensis</name>
    <dbReference type="NCBI Taxonomy" id="2219697"/>
    <lineage>
        <taxon>Bacteria</taxon>
        <taxon>Pseudomonadati</taxon>
        <taxon>Pseudomonadota</taxon>
        <taxon>Gammaproteobacteria</taxon>
        <taxon>Oceanospirillales</taxon>
        <taxon>Oceanospirillaceae</taxon>
        <taxon>Nitrincola</taxon>
    </lineage>
</organism>
<dbReference type="Proteomes" id="UP000250744">
    <property type="component" value="Unassembled WGS sequence"/>
</dbReference>
<dbReference type="InterPro" id="IPR000792">
    <property type="entry name" value="Tscrpt_reg_LuxR_C"/>
</dbReference>
<evidence type="ECO:0000256" key="2">
    <source>
        <dbReference type="ARBA" id="ARBA00023125"/>
    </source>
</evidence>
<reference evidence="6 7" key="1">
    <citation type="submission" date="2018-06" db="EMBL/GenBank/DDBJ databases">
        <title>Nitrincola tibetense sp. nov., isolated from Lake XuguoCo on Tibetan Plateau.</title>
        <authorList>
            <person name="Xing P."/>
        </authorList>
    </citation>
    <scope>NUCLEOTIDE SEQUENCE [LARGE SCALE GENOMIC DNA]</scope>
    <source>
        <strain evidence="7">xg18</strain>
    </source>
</reference>
<evidence type="ECO:0000313" key="7">
    <source>
        <dbReference type="Proteomes" id="UP000250744"/>
    </source>
</evidence>
<dbReference type="PANTHER" id="PTHR43214">
    <property type="entry name" value="TWO-COMPONENT RESPONSE REGULATOR"/>
    <property type="match status" value="1"/>
</dbReference>
<dbReference type="CDD" id="cd17535">
    <property type="entry name" value="REC_NarL-like"/>
    <property type="match status" value="1"/>
</dbReference>
<sequence length="219" mass="24152">MKILLVDDHAVVRQGYSSLLSAMLESCQILEASTGSEGFALWQQHAPDLIILDIHLPDLTGLEVGRRIIERNSSARILFFSMYDELPMVQQALDVGALGYISKSGSPKVLLEAVTRVMQGRPYVEHELAMRLAMHRPVQEGGLPDVTPREFEIFVLLAKGMPPRDIADHLCVSLKTVSNHTALLKSKLQVTSTAQFVHLAIQFGIIKLGEIQSGRVLSS</sequence>
<keyword evidence="2 6" id="KW-0238">DNA-binding</keyword>
<dbReference type="InterPro" id="IPR016032">
    <property type="entry name" value="Sig_transdc_resp-reg_C-effctor"/>
</dbReference>
<dbReference type="PRINTS" id="PR00038">
    <property type="entry name" value="HTHLUXR"/>
</dbReference>
<dbReference type="InterPro" id="IPR058245">
    <property type="entry name" value="NreC/VraR/RcsB-like_REC"/>
</dbReference>
<dbReference type="GO" id="GO:0000160">
    <property type="term" value="P:phosphorelay signal transduction system"/>
    <property type="evidence" value="ECO:0007669"/>
    <property type="project" value="InterPro"/>
</dbReference>
<gene>
    <name evidence="6" type="ORF">DN062_12470</name>
</gene>
<dbReference type="PANTHER" id="PTHR43214:SF43">
    <property type="entry name" value="TWO-COMPONENT RESPONSE REGULATOR"/>
    <property type="match status" value="1"/>
</dbReference>
<feature type="domain" description="Response regulatory" evidence="5">
    <location>
        <begin position="2"/>
        <end position="118"/>
    </location>
</feature>
<comment type="caution">
    <text evidence="6">The sequence shown here is derived from an EMBL/GenBank/DDBJ whole genome shotgun (WGS) entry which is preliminary data.</text>
</comment>